<proteinExistence type="predicted"/>
<organism evidence="1 2">
    <name type="scientific">Bifidobacterium mongoliense</name>
    <dbReference type="NCBI Taxonomy" id="518643"/>
    <lineage>
        <taxon>Bacteria</taxon>
        <taxon>Bacillati</taxon>
        <taxon>Actinomycetota</taxon>
        <taxon>Actinomycetes</taxon>
        <taxon>Bifidobacteriales</taxon>
        <taxon>Bifidobacteriaceae</taxon>
        <taxon>Bifidobacterium</taxon>
    </lineage>
</organism>
<comment type="caution">
    <text evidence="1">The sequence shown here is derived from an EMBL/GenBank/DDBJ whole genome shotgun (WGS) entry which is preliminary data.</text>
</comment>
<dbReference type="AlphaFoldDB" id="A0A423UC62"/>
<dbReference type="EMBL" id="QRAJ01000013">
    <property type="protein sequence ID" value="ROT86285.1"/>
    <property type="molecule type" value="Genomic_DNA"/>
</dbReference>
<name>A0A423UC62_9BIFI</name>
<gene>
    <name evidence="1" type="ORF">BMONG18_1605</name>
</gene>
<sequence>MILEIEESARKHGCTDAEIAWAVMHHVGRQSTQGIDGQPTFMFAGHPHRGALDEDYLEVGVAMWRDGTLHAFHAMPLTSKWQHLRYQ</sequence>
<reference evidence="1 2" key="1">
    <citation type="submission" date="2018-07" db="EMBL/GenBank/DDBJ databases">
        <title>The role of parmesan cheese in vectoring bovine microbiota.</title>
        <authorList>
            <person name="Lugli G.A."/>
            <person name="Milani C."/>
        </authorList>
    </citation>
    <scope>NUCLEOTIDE SEQUENCE [LARGE SCALE GENOMIC DNA]</scope>
    <source>
        <strain evidence="1 2">BMONG18</strain>
    </source>
</reference>
<dbReference type="Proteomes" id="UP000285266">
    <property type="component" value="Unassembled WGS sequence"/>
</dbReference>
<evidence type="ECO:0000313" key="1">
    <source>
        <dbReference type="EMBL" id="ROT86285.1"/>
    </source>
</evidence>
<dbReference type="RefSeq" id="WP_123645350.1">
    <property type="nucleotide sequence ID" value="NZ_QRAJ01000013.1"/>
</dbReference>
<evidence type="ECO:0000313" key="2">
    <source>
        <dbReference type="Proteomes" id="UP000285266"/>
    </source>
</evidence>
<accession>A0A423UC62</accession>
<protein>
    <submittedName>
        <fullName evidence="1">Uncharacterized protein</fullName>
    </submittedName>
</protein>